<dbReference type="SMART" id="SM00471">
    <property type="entry name" value="HDc"/>
    <property type="match status" value="1"/>
</dbReference>
<evidence type="ECO:0000313" key="5">
    <source>
        <dbReference type="Proteomes" id="UP000598633"/>
    </source>
</evidence>
<dbReference type="CDD" id="cd00077">
    <property type="entry name" value="HDc"/>
    <property type="match status" value="1"/>
</dbReference>
<dbReference type="InterPro" id="IPR051094">
    <property type="entry name" value="Diverse_Catalytic_Enzymes"/>
</dbReference>
<dbReference type="EMBL" id="JACXWA010000120">
    <property type="protein sequence ID" value="MBD3871187.1"/>
    <property type="molecule type" value="Genomic_DNA"/>
</dbReference>
<comment type="caution">
    <text evidence="4">The sequence shown here is derived from an EMBL/GenBank/DDBJ whole genome shotgun (WGS) entry which is preliminary data.</text>
</comment>
<feature type="domain" description="HD" evidence="3">
    <location>
        <begin position="81"/>
        <end position="226"/>
    </location>
</feature>
<dbReference type="GO" id="GO:0016793">
    <property type="term" value="F:triphosphoric monoester hydrolase activity"/>
    <property type="evidence" value="ECO:0007669"/>
    <property type="project" value="InterPro"/>
</dbReference>
<dbReference type="Proteomes" id="UP000598633">
    <property type="component" value="Unassembled WGS sequence"/>
</dbReference>
<dbReference type="InterPro" id="IPR003607">
    <property type="entry name" value="HD/PDEase_dom"/>
</dbReference>
<evidence type="ECO:0000256" key="2">
    <source>
        <dbReference type="HAMAP-Rule" id="MF_01212"/>
    </source>
</evidence>
<dbReference type="AlphaFoldDB" id="A0A8J7CF34"/>
<evidence type="ECO:0000259" key="3">
    <source>
        <dbReference type="PROSITE" id="PS51831"/>
    </source>
</evidence>
<proteinExistence type="inferred from homology"/>
<name>A0A8J7CF34_9BACT</name>
<dbReference type="NCBIfam" id="TIGR01353">
    <property type="entry name" value="dGTP_triPase"/>
    <property type="match status" value="1"/>
</dbReference>
<dbReference type="HAMAP" id="MF_01212">
    <property type="entry name" value="dGTPase_type2"/>
    <property type="match status" value="1"/>
</dbReference>
<dbReference type="PANTHER" id="PTHR35795">
    <property type="entry name" value="SLR1885 PROTEIN"/>
    <property type="match status" value="1"/>
</dbReference>
<dbReference type="PANTHER" id="PTHR35795:SF1">
    <property type="entry name" value="BIS(5'-NUCLEOSYL)-TETRAPHOSPHATASE, SYMMETRICAL"/>
    <property type="match status" value="1"/>
</dbReference>
<sequence length="444" mass="50610">MTETIVRRRTQLEVDETSRLSLHAIRSSEATRRRKVEEDPSDIRLAFQRDRDRILHSRAFRRLKHKTQVFVPHVGDHPRTRLTHTLEVGQLARTIARALGLNEDLAEAAALGHDLGHTAFGHTGESVLDEILRGVNHEFSLPENVSSAVGRFKHNYQSLRVVDLFERRYDLPGLNLSDQVREAILKHTSWKVDYPFPVPDPGGLFLDKPCHFEGQAVAVADEIAQQTHDLEDGLRAGSVDLETVEELAVSQRVISEIGSDPYFRNQPWIRQNSLIRGLIRLFVLDVVESSAARIDRFLGRHEISDHESFSGQAREVSQTTVWMSAEVEEFFLELKGFIYAKIINQGPVSRQDWRARKVVTALFGAYWSEPTILPDYLLMRATEELDLPHIRDLPLKRVAATVAERYHSTPGFARLIVDHLAGMSDRFALEEYRTLQLPSPDQDI</sequence>
<dbReference type="InterPro" id="IPR026875">
    <property type="entry name" value="PHydrolase_assoc_dom"/>
</dbReference>
<protein>
    <recommendedName>
        <fullName evidence="2">Deoxyguanosinetriphosphate triphosphohydrolase-like protein</fullName>
    </recommendedName>
</protein>
<dbReference type="SUPFAM" id="SSF109604">
    <property type="entry name" value="HD-domain/PDEase-like"/>
    <property type="match status" value="1"/>
</dbReference>
<dbReference type="PROSITE" id="PS51831">
    <property type="entry name" value="HD"/>
    <property type="match status" value="1"/>
</dbReference>
<organism evidence="4 5">
    <name type="scientific">Candidatus Sulfomarinibacter kjeldsenii</name>
    <dbReference type="NCBI Taxonomy" id="2885994"/>
    <lineage>
        <taxon>Bacteria</taxon>
        <taxon>Pseudomonadati</taxon>
        <taxon>Acidobacteriota</taxon>
        <taxon>Thermoanaerobaculia</taxon>
        <taxon>Thermoanaerobaculales</taxon>
        <taxon>Candidatus Sulfomarinibacteraceae</taxon>
        <taxon>Candidatus Sulfomarinibacter</taxon>
    </lineage>
</organism>
<evidence type="ECO:0000256" key="1">
    <source>
        <dbReference type="ARBA" id="ARBA00022801"/>
    </source>
</evidence>
<dbReference type="Pfam" id="PF01966">
    <property type="entry name" value="HD"/>
    <property type="match status" value="1"/>
</dbReference>
<comment type="similarity">
    <text evidence="2">Belongs to the dGTPase family. Type 2 subfamily.</text>
</comment>
<dbReference type="InterPro" id="IPR006674">
    <property type="entry name" value="HD_domain"/>
</dbReference>
<evidence type="ECO:0000313" key="4">
    <source>
        <dbReference type="EMBL" id="MBD3871187.1"/>
    </source>
</evidence>
<dbReference type="InterPro" id="IPR006261">
    <property type="entry name" value="dGTPase"/>
</dbReference>
<accession>A0A8J7CF34</accession>
<dbReference type="InterPro" id="IPR023023">
    <property type="entry name" value="dNTPase_2"/>
</dbReference>
<keyword evidence="1 2" id="KW-0378">Hydrolase</keyword>
<reference evidence="4 5" key="1">
    <citation type="submission" date="2020-08" db="EMBL/GenBank/DDBJ databases">
        <title>Acidobacteriota in marine sediments use diverse sulfur dissimilation pathways.</title>
        <authorList>
            <person name="Wasmund K."/>
        </authorList>
    </citation>
    <scope>NUCLEOTIDE SEQUENCE [LARGE SCALE GENOMIC DNA]</scope>
    <source>
        <strain evidence="4">MAG AM3-A</strain>
    </source>
</reference>
<dbReference type="Gene3D" id="1.10.3210.10">
    <property type="entry name" value="Hypothetical protein af1432"/>
    <property type="match status" value="1"/>
</dbReference>
<gene>
    <name evidence="4" type="primary">dgt</name>
    <name evidence="4" type="ORF">IFJ97_07505</name>
</gene>
<dbReference type="Pfam" id="PF13286">
    <property type="entry name" value="HD_assoc"/>
    <property type="match status" value="1"/>
</dbReference>